<dbReference type="PANTHER" id="PTHR18934:SF99">
    <property type="entry name" value="ATP-DEPENDENT RNA HELICASE DHX37-RELATED"/>
    <property type="match status" value="1"/>
</dbReference>
<dbReference type="Proteomes" id="UP000326565">
    <property type="component" value="Unassembled WGS sequence"/>
</dbReference>
<dbReference type="EMBL" id="ML732316">
    <property type="protein sequence ID" value="KAB8070049.1"/>
    <property type="molecule type" value="Genomic_DNA"/>
</dbReference>
<proteinExistence type="predicted"/>
<protein>
    <submittedName>
        <fullName evidence="6">P-loop containing nucleoside triphosphate hydrolase protein</fullName>
    </submittedName>
</protein>
<name>A0A5N5WP44_9EURO</name>
<dbReference type="OrthoDB" id="5600252at2759"/>
<evidence type="ECO:0000313" key="7">
    <source>
        <dbReference type="Proteomes" id="UP000326565"/>
    </source>
</evidence>
<keyword evidence="2 6" id="KW-0378">Hydrolase</keyword>
<keyword evidence="3" id="KW-0347">Helicase</keyword>
<evidence type="ECO:0000256" key="3">
    <source>
        <dbReference type="ARBA" id="ARBA00022806"/>
    </source>
</evidence>
<keyword evidence="7" id="KW-1185">Reference proteome</keyword>
<dbReference type="GO" id="GO:0004386">
    <property type="term" value="F:helicase activity"/>
    <property type="evidence" value="ECO:0007669"/>
    <property type="project" value="UniProtKB-KW"/>
</dbReference>
<evidence type="ECO:0000259" key="5">
    <source>
        <dbReference type="PROSITE" id="PS51192"/>
    </source>
</evidence>
<keyword evidence="4" id="KW-0067">ATP-binding</keyword>
<dbReference type="CDD" id="cd17917">
    <property type="entry name" value="DEXHc_RHA-like"/>
    <property type="match status" value="1"/>
</dbReference>
<dbReference type="PROSITE" id="PS51192">
    <property type="entry name" value="HELICASE_ATP_BIND_1"/>
    <property type="match status" value="1"/>
</dbReference>
<gene>
    <name evidence="6" type="ORF">BDV29DRAFT_181606</name>
</gene>
<sequence length="121" mass="13724">MKYWVLLKRIHALIVADTGTSKSTQVPQILLDDAMIKGNGAECNILCVQPRRMAITPLARRVAKERGETLKCSIRYQIQFDSQLTKRLGSTTYCTTGFLLNMLQSLPYLGRFSHIILDEVH</sequence>
<dbReference type="PANTHER" id="PTHR18934">
    <property type="entry name" value="ATP-DEPENDENT RNA HELICASE"/>
    <property type="match status" value="1"/>
</dbReference>
<dbReference type="SUPFAM" id="SSF52540">
    <property type="entry name" value="P-loop containing nucleoside triphosphate hydrolases"/>
    <property type="match status" value="1"/>
</dbReference>
<keyword evidence="1" id="KW-0547">Nucleotide-binding</keyword>
<dbReference type="GO" id="GO:0005524">
    <property type="term" value="F:ATP binding"/>
    <property type="evidence" value="ECO:0007669"/>
    <property type="project" value="UniProtKB-KW"/>
</dbReference>
<accession>A0A5N5WP44</accession>
<dbReference type="AlphaFoldDB" id="A0A5N5WP44"/>
<feature type="domain" description="Helicase ATP-binding" evidence="5">
    <location>
        <begin position="3"/>
        <end position="121"/>
    </location>
</feature>
<organism evidence="6 7">
    <name type="scientific">Aspergillus leporis</name>
    <dbReference type="NCBI Taxonomy" id="41062"/>
    <lineage>
        <taxon>Eukaryota</taxon>
        <taxon>Fungi</taxon>
        <taxon>Dikarya</taxon>
        <taxon>Ascomycota</taxon>
        <taxon>Pezizomycotina</taxon>
        <taxon>Eurotiomycetes</taxon>
        <taxon>Eurotiomycetidae</taxon>
        <taxon>Eurotiales</taxon>
        <taxon>Aspergillaceae</taxon>
        <taxon>Aspergillus</taxon>
        <taxon>Aspergillus subgen. Circumdati</taxon>
    </lineage>
</organism>
<dbReference type="GO" id="GO:0016787">
    <property type="term" value="F:hydrolase activity"/>
    <property type="evidence" value="ECO:0007669"/>
    <property type="project" value="UniProtKB-KW"/>
</dbReference>
<feature type="non-terminal residue" evidence="6">
    <location>
        <position position="121"/>
    </location>
</feature>
<dbReference type="GO" id="GO:0003723">
    <property type="term" value="F:RNA binding"/>
    <property type="evidence" value="ECO:0007669"/>
    <property type="project" value="TreeGrafter"/>
</dbReference>
<evidence type="ECO:0000256" key="1">
    <source>
        <dbReference type="ARBA" id="ARBA00022741"/>
    </source>
</evidence>
<dbReference type="InterPro" id="IPR027417">
    <property type="entry name" value="P-loop_NTPase"/>
</dbReference>
<dbReference type="InterPro" id="IPR014001">
    <property type="entry name" value="Helicase_ATP-bd"/>
</dbReference>
<evidence type="ECO:0000313" key="6">
    <source>
        <dbReference type="EMBL" id="KAB8070049.1"/>
    </source>
</evidence>
<evidence type="ECO:0000256" key="2">
    <source>
        <dbReference type="ARBA" id="ARBA00022801"/>
    </source>
</evidence>
<evidence type="ECO:0000256" key="4">
    <source>
        <dbReference type="ARBA" id="ARBA00022840"/>
    </source>
</evidence>
<reference evidence="6 7" key="1">
    <citation type="submission" date="2019-04" db="EMBL/GenBank/DDBJ databases">
        <title>Friends and foes A comparative genomics study of 23 Aspergillus species from section Flavi.</title>
        <authorList>
            <consortium name="DOE Joint Genome Institute"/>
            <person name="Kjaerbolling I."/>
            <person name="Vesth T."/>
            <person name="Frisvad J.C."/>
            <person name="Nybo J.L."/>
            <person name="Theobald S."/>
            <person name="Kildgaard S."/>
            <person name="Isbrandt T."/>
            <person name="Kuo A."/>
            <person name="Sato A."/>
            <person name="Lyhne E.K."/>
            <person name="Kogle M.E."/>
            <person name="Wiebenga A."/>
            <person name="Kun R.S."/>
            <person name="Lubbers R.J."/>
            <person name="Makela M.R."/>
            <person name="Barry K."/>
            <person name="Chovatia M."/>
            <person name="Clum A."/>
            <person name="Daum C."/>
            <person name="Haridas S."/>
            <person name="He G."/>
            <person name="LaButti K."/>
            <person name="Lipzen A."/>
            <person name="Mondo S."/>
            <person name="Riley R."/>
            <person name="Salamov A."/>
            <person name="Simmons B.A."/>
            <person name="Magnuson J.K."/>
            <person name="Henrissat B."/>
            <person name="Mortensen U.H."/>
            <person name="Larsen T.O."/>
            <person name="Devries R.P."/>
            <person name="Grigoriev I.V."/>
            <person name="Machida M."/>
            <person name="Baker S.E."/>
            <person name="Andersen M.R."/>
        </authorList>
    </citation>
    <scope>NUCLEOTIDE SEQUENCE [LARGE SCALE GENOMIC DNA]</scope>
    <source>
        <strain evidence="6 7">CBS 151.66</strain>
    </source>
</reference>
<dbReference type="Gene3D" id="3.40.50.300">
    <property type="entry name" value="P-loop containing nucleotide triphosphate hydrolases"/>
    <property type="match status" value="1"/>
</dbReference>